<sequence>NNQNSRNDIVYAEDPSEIPADLREAPKIKYPSNVIL</sequence>
<evidence type="ECO:0000313" key="1">
    <source>
        <dbReference type="EMBL" id="CAF4305440.1"/>
    </source>
</evidence>
<accession>A0A820I687</accession>
<dbReference type="Proteomes" id="UP000663836">
    <property type="component" value="Unassembled WGS sequence"/>
</dbReference>
<gene>
    <name evidence="1" type="ORF">JBS370_LOCUS40533</name>
</gene>
<evidence type="ECO:0000313" key="2">
    <source>
        <dbReference type="Proteomes" id="UP000663836"/>
    </source>
</evidence>
<protein>
    <submittedName>
        <fullName evidence="1">Uncharacterized protein</fullName>
    </submittedName>
</protein>
<proteinExistence type="predicted"/>
<reference evidence="1" key="1">
    <citation type="submission" date="2021-02" db="EMBL/GenBank/DDBJ databases">
        <authorList>
            <person name="Nowell W R."/>
        </authorList>
    </citation>
    <scope>NUCLEOTIDE SEQUENCE</scope>
</reference>
<dbReference type="AlphaFoldDB" id="A0A820I687"/>
<organism evidence="1 2">
    <name type="scientific">Rotaria sordida</name>
    <dbReference type="NCBI Taxonomy" id="392033"/>
    <lineage>
        <taxon>Eukaryota</taxon>
        <taxon>Metazoa</taxon>
        <taxon>Spiralia</taxon>
        <taxon>Gnathifera</taxon>
        <taxon>Rotifera</taxon>
        <taxon>Eurotatoria</taxon>
        <taxon>Bdelloidea</taxon>
        <taxon>Philodinida</taxon>
        <taxon>Philodinidae</taxon>
        <taxon>Rotaria</taxon>
    </lineage>
</organism>
<dbReference type="EMBL" id="CAJOBD010037008">
    <property type="protein sequence ID" value="CAF4305440.1"/>
    <property type="molecule type" value="Genomic_DNA"/>
</dbReference>
<name>A0A820I687_9BILA</name>
<comment type="caution">
    <text evidence="1">The sequence shown here is derived from an EMBL/GenBank/DDBJ whole genome shotgun (WGS) entry which is preliminary data.</text>
</comment>
<feature type="non-terminal residue" evidence="1">
    <location>
        <position position="1"/>
    </location>
</feature>